<feature type="transmembrane region" description="Helical" evidence="5">
    <location>
        <begin position="76"/>
        <end position="97"/>
    </location>
</feature>
<dbReference type="Gene3D" id="1.20.1740.10">
    <property type="entry name" value="Amino acid/polyamine transporter I"/>
    <property type="match status" value="1"/>
</dbReference>
<dbReference type="GO" id="GO:0015179">
    <property type="term" value="F:L-amino acid transmembrane transporter activity"/>
    <property type="evidence" value="ECO:0007669"/>
    <property type="project" value="TreeGrafter"/>
</dbReference>
<dbReference type="PIRSF" id="PIRSF006060">
    <property type="entry name" value="AA_transporter"/>
    <property type="match status" value="1"/>
</dbReference>
<keyword evidence="4 5" id="KW-0472">Membrane</keyword>
<feature type="transmembrane region" description="Helical" evidence="5">
    <location>
        <begin position="45"/>
        <end position="64"/>
    </location>
</feature>
<sequence length="522" mass="58849">MPSVEFLIKLINISLSFLFIIMSFEDLPPGENRENRENRKKIINTFSGLGYNINHIIGAGIFITPSSVWRLAQSPGSALMLWIAGGFISLFGSMIYVELGTRFPEGSGEQKYLEETFDENKKGKNIGHIFSFVMTTIILPGAIIADSYACSKYILYAIKGNDGNENIYFGIDYIELRILAIVILLSVTVYHTYSNKLAIKINQTLALFKTLALVVLSIIGLAFLRDNRSKDHWIGIFNNTPSDDVHERSVSEQIGCYGYAMIEVLFSYEGWNNLNYLTPELDSPERRLKVSSILSVITSSILYFLMNIAYITVVDPKSAINSQDIIAISFGNTLSGELGKTIISILISISAFGSVGAMVFMGSRAITYAAKYKFIPKISEKLYHWNDTNDIPKYALLLQFVYCAIIILFAPVGKSFFPFFSSMSQYLAMVFFGISSVCLLIVKRRLSSAEYNKFKVHYSIIILYLLCIVFIAVAPFFPIPQSEYAVLNYQSYMPYVISWIAVFVGVSTWYLYDYKKYVSNNS</sequence>
<feature type="transmembrane region" description="Helical" evidence="5">
    <location>
        <begin position="492"/>
        <end position="512"/>
    </location>
</feature>
<keyword evidence="2 5" id="KW-0812">Transmembrane</keyword>
<dbReference type="PANTHER" id="PTHR11785">
    <property type="entry name" value="AMINO ACID TRANSPORTER"/>
    <property type="match status" value="1"/>
</dbReference>
<feature type="transmembrane region" description="Helical" evidence="5">
    <location>
        <begin position="293"/>
        <end position="313"/>
    </location>
</feature>
<dbReference type="Proteomes" id="UP000439903">
    <property type="component" value="Unassembled WGS sequence"/>
</dbReference>
<comment type="caution">
    <text evidence="6">The sequence shown here is derived from an EMBL/GenBank/DDBJ whole genome shotgun (WGS) entry which is preliminary data.</text>
</comment>
<feature type="transmembrane region" description="Helical" evidence="5">
    <location>
        <begin position="342"/>
        <end position="370"/>
    </location>
</feature>
<dbReference type="InterPro" id="IPR050598">
    <property type="entry name" value="AminoAcid_Transporter"/>
</dbReference>
<gene>
    <name evidence="6" type="ORF">F8M41_021107</name>
</gene>
<feature type="transmembrane region" description="Helical" evidence="5">
    <location>
        <begin position="205"/>
        <end position="224"/>
    </location>
</feature>
<feature type="transmembrane region" description="Helical" evidence="5">
    <location>
        <begin position="391"/>
        <end position="411"/>
    </location>
</feature>
<keyword evidence="3 5" id="KW-1133">Transmembrane helix</keyword>
<evidence type="ECO:0000313" key="6">
    <source>
        <dbReference type="EMBL" id="KAF0495980.1"/>
    </source>
</evidence>
<evidence type="ECO:0000256" key="3">
    <source>
        <dbReference type="ARBA" id="ARBA00022989"/>
    </source>
</evidence>
<proteinExistence type="predicted"/>
<dbReference type="Pfam" id="PF13520">
    <property type="entry name" value="AA_permease_2"/>
    <property type="match status" value="1"/>
</dbReference>
<dbReference type="PANTHER" id="PTHR11785:SF353">
    <property type="entry name" value="METHIONINE TRANSPORTER (EUROFUNG)"/>
    <property type="match status" value="1"/>
</dbReference>
<evidence type="ECO:0000256" key="5">
    <source>
        <dbReference type="SAM" id="Phobius"/>
    </source>
</evidence>
<protein>
    <submittedName>
        <fullName evidence="6">Amino acid transporter</fullName>
    </submittedName>
</protein>
<comment type="subcellular location">
    <subcellularLocation>
        <location evidence="1">Membrane</location>
        <topology evidence="1">Multi-pass membrane protein</topology>
    </subcellularLocation>
</comment>
<feature type="transmembrane region" description="Helical" evidence="5">
    <location>
        <begin position="176"/>
        <end position="193"/>
    </location>
</feature>
<reference evidence="6 7" key="1">
    <citation type="journal article" date="2019" name="Environ. Microbiol.">
        <title>At the nexus of three kingdoms: the genome of the mycorrhizal fungus Gigaspora margarita provides insights into plant, endobacterial and fungal interactions.</title>
        <authorList>
            <person name="Venice F."/>
            <person name="Ghignone S."/>
            <person name="Salvioli di Fossalunga A."/>
            <person name="Amselem J."/>
            <person name="Novero M."/>
            <person name="Xianan X."/>
            <person name="Sedzielewska Toro K."/>
            <person name="Morin E."/>
            <person name="Lipzen A."/>
            <person name="Grigoriev I.V."/>
            <person name="Henrissat B."/>
            <person name="Martin F.M."/>
            <person name="Bonfante P."/>
        </authorList>
    </citation>
    <scope>NUCLEOTIDE SEQUENCE [LARGE SCALE GENOMIC DNA]</scope>
    <source>
        <strain evidence="6 7">BEG34</strain>
    </source>
</reference>
<feature type="transmembrane region" description="Helical" evidence="5">
    <location>
        <begin position="423"/>
        <end position="442"/>
    </location>
</feature>
<evidence type="ECO:0000313" key="7">
    <source>
        <dbReference type="Proteomes" id="UP000439903"/>
    </source>
</evidence>
<dbReference type="AlphaFoldDB" id="A0A8H4AHB9"/>
<feature type="transmembrane region" description="Helical" evidence="5">
    <location>
        <begin position="454"/>
        <end position="477"/>
    </location>
</feature>
<name>A0A8H4AHB9_GIGMA</name>
<feature type="transmembrane region" description="Helical" evidence="5">
    <location>
        <begin position="6"/>
        <end position="24"/>
    </location>
</feature>
<evidence type="ECO:0000256" key="1">
    <source>
        <dbReference type="ARBA" id="ARBA00004141"/>
    </source>
</evidence>
<accession>A0A8H4AHB9</accession>
<evidence type="ECO:0000256" key="4">
    <source>
        <dbReference type="ARBA" id="ARBA00023136"/>
    </source>
</evidence>
<organism evidence="6 7">
    <name type="scientific">Gigaspora margarita</name>
    <dbReference type="NCBI Taxonomy" id="4874"/>
    <lineage>
        <taxon>Eukaryota</taxon>
        <taxon>Fungi</taxon>
        <taxon>Fungi incertae sedis</taxon>
        <taxon>Mucoromycota</taxon>
        <taxon>Glomeromycotina</taxon>
        <taxon>Glomeromycetes</taxon>
        <taxon>Diversisporales</taxon>
        <taxon>Gigasporaceae</taxon>
        <taxon>Gigaspora</taxon>
    </lineage>
</organism>
<dbReference type="InterPro" id="IPR002293">
    <property type="entry name" value="AA/rel_permease1"/>
</dbReference>
<dbReference type="GO" id="GO:0016020">
    <property type="term" value="C:membrane"/>
    <property type="evidence" value="ECO:0007669"/>
    <property type="project" value="UniProtKB-SubCell"/>
</dbReference>
<dbReference type="EMBL" id="WTPW01000606">
    <property type="protein sequence ID" value="KAF0495980.1"/>
    <property type="molecule type" value="Genomic_DNA"/>
</dbReference>
<keyword evidence="7" id="KW-1185">Reference proteome</keyword>
<evidence type="ECO:0000256" key="2">
    <source>
        <dbReference type="ARBA" id="ARBA00022692"/>
    </source>
</evidence>
<dbReference type="OrthoDB" id="10062876at2759"/>